<gene>
    <name evidence="1" type="ORF">SAMN04488242_0137</name>
</gene>
<evidence type="ECO:0000313" key="2">
    <source>
        <dbReference type="Proteomes" id="UP000199475"/>
    </source>
</evidence>
<proteinExistence type="predicted"/>
<dbReference type="InterPro" id="IPR046683">
    <property type="entry name" value="DUF6553"/>
</dbReference>
<dbReference type="OrthoDB" id="3724336at2"/>
<dbReference type="Pfam" id="PF20190">
    <property type="entry name" value="DUF6553"/>
    <property type="match status" value="1"/>
</dbReference>
<dbReference type="EMBL" id="FNGP01000001">
    <property type="protein sequence ID" value="SDL09064.1"/>
    <property type="molecule type" value="Genomic_DNA"/>
</dbReference>
<protein>
    <submittedName>
        <fullName evidence="1">Uncharacterized protein</fullName>
    </submittedName>
</protein>
<accession>A0A1G9H8B6</accession>
<sequence>MDEPLHPDLELARYGGARGKQDKFLGFWLHLVVDSRQHGDPRSLAKLVKRFFEGREMAAAVASAGAPAVQAELTDAARLFFESSLNDSQYSSSLFGLKRLTPDAVRAKAAGDAARLVALLARGGPLDGAAEPLPRLFVDGYLAAMAPHGAHELREAVEHHPAAGDIIRSLFED</sequence>
<keyword evidence="2" id="KW-1185">Reference proteome</keyword>
<organism evidence="1 2">
    <name type="scientific">Tessaracoccus oleiagri</name>
    <dbReference type="NCBI Taxonomy" id="686624"/>
    <lineage>
        <taxon>Bacteria</taxon>
        <taxon>Bacillati</taxon>
        <taxon>Actinomycetota</taxon>
        <taxon>Actinomycetes</taxon>
        <taxon>Propionibacteriales</taxon>
        <taxon>Propionibacteriaceae</taxon>
        <taxon>Tessaracoccus</taxon>
    </lineage>
</organism>
<dbReference type="Proteomes" id="UP000199475">
    <property type="component" value="Unassembled WGS sequence"/>
</dbReference>
<dbReference type="RefSeq" id="WP_093247957.1">
    <property type="nucleotide sequence ID" value="NZ_FNGP01000001.1"/>
</dbReference>
<reference evidence="1 2" key="1">
    <citation type="submission" date="2016-10" db="EMBL/GenBank/DDBJ databases">
        <authorList>
            <person name="de Groot N.N."/>
        </authorList>
    </citation>
    <scope>NUCLEOTIDE SEQUENCE [LARGE SCALE GENOMIC DNA]</scope>
    <source>
        <strain evidence="1 2">CGMCC 1.9159</strain>
    </source>
</reference>
<dbReference type="STRING" id="686624.SAMN04488242_0137"/>
<name>A0A1G9H8B6_9ACTN</name>
<evidence type="ECO:0000313" key="1">
    <source>
        <dbReference type="EMBL" id="SDL09064.1"/>
    </source>
</evidence>
<dbReference type="AlphaFoldDB" id="A0A1G9H8B6"/>